<accession>A0ABY0IFJ3</accession>
<name>A0ABY0IFJ3_9BACT</name>
<proteinExistence type="predicted"/>
<reference evidence="2" key="1">
    <citation type="journal article" date="2019" name="Int. J. Syst. Evol. Microbiol.">
        <title>Halobacteriovorax valvorus sp. nov., a novel prokaryotic predator isolated from coastal seawater of China.</title>
        <authorList>
            <person name="Chen M.-X."/>
        </authorList>
    </citation>
    <scope>NUCLEOTIDE SEQUENCE [LARGE SCALE GENOMIC DNA]</scope>
    <source>
        <strain evidence="2">BL9</strain>
    </source>
</reference>
<dbReference type="Proteomes" id="UP000443582">
    <property type="component" value="Unassembled WGS sequence"/>
</dbReference>
<comment type="caution">
    <text evidence="1">The sequence shown here is derived from an EMBL/GenBank/DDBJ whole genome shotgun (WGS) entry which is preliminary data.</text>
</comment>
<evidence type="ECO:0000313" key="2">
    <source>
        <dbReference type="Proteomes" id="UP000443582"/>
    </source>
</evidence>
<evidence type="ECO:0000313" key="1">
    <source>
        <dbReference type="EMBL" id="RZF21726.1"/>
    </source>
</evidence>
<keyword evidence="2" id="KW-1185">Reference proteome</keyword>
<dbReference type="RefSeq" id="WP_115361401.1">
    <property type="nucleotide sequence ID" value="NZ_QDKL01000002.1"/>
</dbReference>
<gene>
    <name evidence="1" type="ORF">DAY19_08535</name>
</gene>
<sequence length="201" mass="22974">MILGILYKVGEKVDIVNVSSFELFKNVTGKTTDEVILMMLNSTLFINPQKLVKTPVKFPDAARESNEHHKGVKRGNKSTWDGREINIYDNNKARTAFGQYAGLRMGGKNRNVSKGLHVAHIWERVFDPNFFTAGWNICLMPDFLKIYTEKQAGTDEVAKCLRQAGYDIYFKSGIVQSNQFVEDQKIDLQKRFPSWNPTFTT</sequence>
<dbReference type="EMBL" id="QDKL01000002">
    <property type="protein sequence ID" value="RZF21726.1"/>
    <property type="molecule type" value="Genomic_DNA"/>
</dbReference>
<protein>
    <submittedName>
        <fullName evidence="1">Uncharacterized protein</fullName>
    </submittedName>
</protein>
<organism evidence="1 2">
    <name type="scientific">Halobacteriovorax vibrionivorans</name>
    <dbReference type="NCBI Taxonomy" id="2152716"/>
    <lineage>
        <taxon>Bacteria</taxon>
        <taxon>Pseudomonadati</taxon>
        <taxon>Bdellovibrionota</taxon>
        <taxon>Bacteriovoracia</taxon>
        <taxon>Bacteriovoracales</taxon>
        <taxon>Halobacteriovoraceae</taxon>
        <taxon>Halobacteriovorax</taxon>
    </lineage>
</organism>